<dbReference type="PANTHER" id="PTHR13451">
    <property type="entry name" value="CLASS II CROSSOVER JUNCTION ENDONUCLEASE MUS81"/>
    <property type="match status" value="1"/>
</dbReference>
<keyword evidence="2" id="KW-0539">Nucleus</keyword>
<comment type="cofactor">
    <cofactor evidence="2">
        <name>Mg(2+)</name>
        <dbReference type="ChEBI" id="CHEBI:18420"/>
    </cofactor>
</comment>
<dbReference type="GO" id="GO:0006308">
    <property type="term" value="P:DNA catabolic process"/>
    <property type="evidence" value="ECO:0007669"/>
    <property type="project" value="UniProtKB-UniRule"/>
</dbReference>
<dbReference type="GO" id="GO:0000727">
    <property type="term" value="P:double-strand break repair via break-induced replication"/>
    <property type="evidence" value="ECO:0007669"/>
    <property type="project" value="UniProtKB-UniRule"/>
</dbReference>
<evidence type="ECO:0000313" key="5">
    <source>
        <dbReference type="EMBL" id="ORC88781.1"/>
    </source>
</evidence>
<evidence type="ECO:0000256" key="1">
    <source>
        <dbReference type="ARBA" id="ARBA00022801"/>
    </source>
</evidence>
<keyword evidence="1 2" id="KW-0378">Hydrolase</keyword>
<dbReference type="Proteomes" id="UP000192257">
    <property type="component" value="Unassembled WGS sequence"/>
</dbReference>
<comment type="subcellular location">
    <subcellularLocation>
        <location evidence="2">Nucleus</location>
    </subcellularLocation>
</comment>
<evidence type="ECO:0000259" key="4">
    <source>
        <dbReference type="PROSITE" id="PS50800"/>
    </source>
</evidence>
<sequence>MPAGEHRPNEELARYIESRWSNRFSVFCNALRQYPLPITSGAAATVLHGSSPDVLQAVDAYCCSTQSQQGEQQESSEWNESELDLFPRPDTMKSANSTMTTMMMVCSPFRFFKARRLEEENENLSLWPNETGKVVPNTETFTNSNNENDILFSLLDASSQLHGNGHMRSKSSSLVPRSSNNEQQERSAEAKLSVKELQAICASKGLLTRGTKKELIARIHQHNALKDSGALSEQQKVVVVEKPHPQEEHNVVTMSGNIAATSPKRVALTNEELLEHSQRLRTPFRSPSTSQHSPHRSAEPVPKIHRLLATPQEYVAALIKQNRQGGGGGGGNNNSRSAAAATSTTEETTRWPWRILVDNRERIRGAHEHVIKAFDSASVPTVSCTLPCGDFMIGIDVPAGYSARRDYLQTMEGDDSISRLHLSSDVGVNTPAQSLFSIVVERKTTKDLCASIASSRYYEQRRILSASPFRSVVWVVEGSIESLRPDEQRRVLSACASLATVPNFRVVRTRHLAETIVWLRHLSMAHISSLAKVTTTTTRGRGEINSISSSSSSSLLADCAACMEHTEKLRRALRARTTFPRVLMCVRGCSTALATQLASKYGSLLQLWRRLRDYGREACDADEDIRRLSSTQKDVYVRLTEFLLAEEYC</sequence>
<protein>
    <recommendedName>
        <fullName evidence="2">Crossover junction endonuclease MUS81</fullName>
        <ecNumber evidence="2">3.1.22.-</ecNumber>
    </recommendedName>
</protein>
<comment type="subunit">
    <text evidence="2">Interacts with EME1.</text>
</comment>
<feature type="region of interest" description="Disordered" evidence="3">
    <location>
        <begin position="276"/>
        <end position="302"/>
    </location>
</feature>
<dbReference type="VEuPathDB" id="TriTrypDB:TM35_000152120"/>
<dbReference type="SMART" id="SM00513">
    <property type="entry name" value="SAP"/>
    <property type="match status" value="1"/>
</dbReference>
<proteinExistence type="inferred from homology"/>
<dbReference type="Gene3D" id="3.40.50.10130">
    <property type="match status" value="1"/>
</dbReference>
<dbReference type="PANTHER" id="PTHR13451:SF0">
    <property type="entry name" value="CROSSOVER JUNCTION ENDONUCLEASE MUS81"/>
    <property type="match status" value="1"/>
</dbReference>
<feature type="region of interest" description="Disordered" evidence="3">
    <location>
        <begin position="322"/>
        <end position="346"/>
    </location>
</feature>
<comment type="similarity">
    <text evidence="2">Belongs to the XPF family.</text>
</comment>
<dbReference type="GO" id="GO:0000712">
    <property type="term" value="P:resolution of meiotic recombination intermediates"/>
    <property type="evidence" value="ECO:0007669"/>
    <property type="project" value="TreeGrafter"/>
</dbReference>
<dbReference type="GO" id="GO:0031573">
    <property type="term" value="P:mitotic intra-S DNA damage checkpoint signaling"/>
    <property type="evidence" value="ECO:0007669"/>
    <property type="project" value="TreeGrafter"/>
</dbReference>
<keyword evidence="6" id="KW-1185">Reference proteome</keyword>
<keyword evidence="2" id="KW-0479">Metal-binding</keyword>
<keyword evidence="2" id="KW-0234">DNA repair</keyword>
<reference evidence="5 6" key="1">
    <citation type="submission" date="2017-03" db="EMBL/GenBank/DDBJ databases">
        <title>An alternative strategy for trypanosome survival in the mammalian bloodstream revealed through genome and transcriptome analysis of the ubiquitous bovine parasite Trypanosoma (Megatrypanum) theileri.</title>
        <authorList>
            <person name="Kelly S."/>
            <person name="Ivens A."/>
            <person name="Mott A."/>
            <person name="O'Neill E."/>
            <person name="Emms D."/>
            <person name="Macleod O."/>
            <person name="Voorheis P."/>
            <person name="Matthews J."/>
            <person name="Matthews K."/>
            <person name="Carrington M."/>
        </authorList>
    </citation>
    <scope>NUCLEOTIDE SEQUENCE [LARGE SCALE GENOMIC DNA]</scope>
    <source>
        <strain evidence="5">Edinburgh</strain>
    </source>
</reference>
<dbReference type="PROSITE" id="PS50800">
    <property type="entry name" value="SAP"/>
    <property type="match status" value="1"/>
</dbReference>
<accession>A0A1X0NVZ1</accession>
<evidence type="ECO:0000256" key="3">
    <source>
        <dbReference type="SAM" id="MobiDB-lite"/>
    </source>
</evidence>
<dbReference type="GeneID" id="39985644"/>
<organism evidence="5 6">
    <name type="scientific">Trypanosoma theileri</name>
    <dbReference type="NCBI Taxonomy" id="67003"/>
    <lineage>
        <taxon>Eukaryota</taxon>
        <taxon>Discoba</taxon>
        <taxon>Euglenozoa</taxon>
        <taxon>Kinetoplastea</taxon>
        <taxon>Metakinetoplastina</taxon>
        <taxon>Trypanosomatida</taxon>
        <taxon>Trypanosomatidae</taxon>
        <taxon>Trypanosoma</taxon>
    </lineage>
</organism>
<dbReference type="AlphaFoldDB" id="A0A1X0NVZ1"/>
<feature type="compositionally biased region" description="Low complexity" evidence="3">
    <location>
        <begin position="170"/>
        <end position="179"/>
    </location>
</feature>
<dbReference type="SUPFAM" id="SSF52980">
    <property type="entry name" value="Restriction endonuclease-like"/>
    <property type="match status" value="1"/>
</dbReference>
<dbReference type="Pfam" id="PF02732">
    <property type="entry name" value="ERCC4"/>
    <property type="match status" value="1"/>
</dbReference>
<dbReference type="RefSeq" id="XP_028882847.1">
    <property type="nucleotide sequence ID" value="XM_029025864.1"/>
</dbReference>
<keyword evidence="2" id="KW-0460">Magnesium</keyword>
<dbReference type="GO" id="GO:0048257">
    <property type="term" value="F:3'-flap endonuclease activity"/>
    <property type="evidence" value="ECO:0007669"/>
    <property type="project" value="TreeGrafter"/>
</dbReference>
<dbReference type="EMBL" id="NBCO01000015">
    <property type="protein sequence ID" value="ORC88781.1"/>
    <property type="molecule type" value="Genomic_DNA"/>
</dbReference>
<keyword evidence="2" id="KW-0255">Endonuclease</keyword>
<dbReference type="Pfam" id="PF02037">
    <property type="entry name" value="SAP"/>
    <property type="match status" value="1"/>
</dbReference>
<evidence type="ECO:0000256" key="2">
    <source>
        <dbReference type="RuleBase" id="RU369042"/>
    </source>
</evidence>
<dbReference type="InterPro" id="IPR011335">
    <property type="entry name" value="Restrct_endonuc-II-like"/>
</dbReference>
<comment type="function">
    <text evidence="2">Interacts with EME1 to form a DNA structure-specific endonuclease with substrate preference for branched DNA structures with a 5'-end at the branch nick. Typical substrates include 3'-flap structures, D-loops, replication forks and nicked Holliday junctions. May be required in mitosis for the processing of stalled or collapsed replication fork intermediates. May be required in meiosis for the repair of meiosis-specific double strand breaks subsequent to single-end invasion (SEI).</text>
</comment>
<name>A0A1X0NVZ1_9TRYP</name>
<dbReference type="Gene3D" id="1.10.720.30">
    <property type="entry name" value="SAP domain"/>
    <property type="match status" value="1"/>
</dbReference>
<keyword evidence="2" id="KW-0227">DNA damage</keyword>
<feature type="domain" description="SAP" evidence="4">
    <location>
        <begin position="189"/>
        <end position="223"/>
    </location>
</feature>
<dbReference type="STRING" id="67003.A0A1X0NVZ1"/>
<keyword evidence="2" id="KW-0540">Nuclease</keyword>
<dbReference type="GO" id="GO:0046872">
    <property type="term" value="F:metal ion binding"/>
    <property type="evidence" value="ECO:0007669"/>
    <property type="project" value="UniProtKB-UniRule"/>
</dbReference>
<evidence type="ECO:0000313" key="6">
    <source>
        <dbReference type="Proteomes" id="UP000192257"/>
    </source>
</evidence>
<dbReference type="InterPro" id="IPR003034">
    <property type="entry name" value="SAP_dom"/>
</dbReference>
<dbReference type="InterPro" id="IPR033309">
    <property type="entry name" value="Mus81"/>
</dbReference>
<dbReference type="GO" id="GO:0048476">
    <property type="term" value="C:Holliday junction resolvase complex"/>
    <property type="evidence" value="ECO:0007669"/>
    <property type="project" value="UniProtKB-UniRule"/>
</dbReference>
<dbReference type="SMART" id="SM00891">
    <property type="entry name" value="ERCC4"/>
    <property type="match status" value="1"/>
</dbReference>
<dbReference type="InterPro" id="IPR036361">
    <property type="entry name" value="SAP_dom_sf"/>
</dbReference>
<comment type="caution">
    <text evidence="5">The sequence shown here is derived from an EMBL/GenBank/DDBJ whole genome shotgun (WGS) entry which is preliminary data.</text>
</comment>
<dbReference type="EC" id="3.1.22.-" evidence="2"/>
<dbReference type="GO" id="GO:0003677">
    <property type="term" value="F:DNA binding"/>
    <property type="evidence" value="ECO:0007669"/>
    <property type="project" value="UniProtKB-UniRule"/>
</dbReference>
<feature type="region of interest" description="Disordered" evidence="3">
    <location>
        <begin position="162"/>
        <end position="190"/>
    </location>
</feature>
<dbReference type="OrthoDB" id="5963188at2759"/>
<dbReference type="GO" id="GO:0005634">
    <property type="term" value="C:nucleus"/>
    <property type="evidence" value="ECO:0007669"/>
    <property type="project" value="UniProtKB-SubCell"/>
</dbReference>
<keyword evidence="2" id="KW-0233">DNA recombination</keyword>
<dbReference type="SUPFAM" id="SSF68906">
    <property type="entry name" value="SAP domain"/>
    <property type="match status" value="1"/>
</dbReference>
<dbReference type="InterPro" id="IPR006166">
    <property type="entry name" value="ERCC4_domain"/>
</dbReference>
<gene>
    <name evidence="5" type="ORF">TM35_000152120</name>
</gene>
<dbReference type="GO" id="GO:0008821">
    <property type="term" value="F:crossover junction DNA endonuclease activity"/>
    <property type="evidence" value="ECO:0007669"/>
    <property type="project" value="UniProtKB-UniRule"/>
</dbReference>